<gene>
    <name evidence="1" type="ORF">MONAX_5E023161</name>
</gene>
<reference evidence="1" key="1">
    <citation type="submission" date="2019-04" db="EMBL/GenBank/DDBJ databases">
        <authorList>
            <person name="Alioto T."/>
            <person name="Alioto T."/>
        </authorList>
    </citation>
    <scope>NUCLEOTIDE SEQUENCE [LARGE SCALE GENOMIC DNA]</scope>
</reference>
<accession>A0A5E4ASQ6</accession>
<sequence>MDILDKGMIHVLGGKAYDFITLFRLMFNLKTLESKIMGKRGNTIKSLSCGFMSAQLRPTFFANQRNNDRRSRKRYMHLKALISRIYKELKKLNTKQITNTISQ</sequence>
<evidence type="ECO:0000313" key="2">
    <source>
        <dbReference type="Proteomes" id="UP000335636"/>
    </source>
</evidence>
<organism evidence="1 2">
    <name type="scientific">Marmota monax</name>
    <name type="common">Woodchuck</name>
    <dbReference type="NCBI Taxonomy" id="9995"/>
    <lineage>
        <taxon>Eukaryota</taxon>
        <taxon>Metazoa</taxon>
        <taxon>Chordata</taxon>
        <taxon>Craniata</taxon>
        <taxon>Vertebrata</taxon>
        <taxon>Euteleostomi</taxon>
        <taxon>Mammalia</taxon>
        <taxon>Eutheria</taxon>
        <taxon>Euarchontoglires</taxon>
        <taxon>Glires</taxon>
        <taxon>Rodentia</taxon>
        <taxon>Sciuromorpha</taxon>
        <taxon>Sciuridae</taxon>
        <taxon>Xerinae</taxon>
        <taxon>Marmotini</taxon>
        <taxon>Marmota</taxon>
    </lineage>
</organism>
<protein>
    <submittedName>
        <fullName evidence="1">Uncharacterized protein</fullName>
    </submittedName>
</protein>
<evidence type="ECO:0000313" key="1">
    <source>
        <dbReference type="EMBL" id="VTJ60334.1"/>
    </source>
</evidence>
<dbReference type="AlphaFoldDB" id="A0A5E4ASQ6"/>
<dbReference type="EMBL" id="CABDUW010000147">
    <property type="protein sequence ID" value="VTJ60334.1"/>
    <property type="molecule type" value="Genomic_DNA"/>
</dbReference>
<proteinExistence type="predicted"/>
<name>A0A5E4ASQ6_MARMO</name>
<dbReference type="Proteomes" id="UP000335636">
    <property type="component" value="Unassembled WGS sequence"/>
</dbReference>
<keyword evidence="2" id="KW-1185">Reference proteome</keyword>
<comment type="caution">
    <text evidence="1">The sequence shown here is derived from an EMBL/GenBank/DDBJ whole genome shotgun (WGS) entry which is preliminary data.</text>
</comment>